<organism evidence="1 2">
    <name type="scientific">Agrococcus jenensis</name>
    <dbReference type="NCBI Taxonomy" id="46353"/>
    <lineage>
        <taxon>Bacteria</taxon>
        <taxon>Bacillati</taxon>
        <taxon>Actinomycetota</taxon>
        <taxon>Actinomycetes</taxon>
        <taxon>Micrococcales</taxon>
        <taxon>Microbacteriaceae</taxon>
        <taxon>Agrococcus</taxon>
    </lineage>
</organism>
<dbReference type="AlphaFoldDB" id="A0A3N2AS76"/>
<name>A0A3N2AS76_9MICO</name>
<comment type="caution">
    <text evidence="1">The sequence shown here is derived from an EMBL/GenBank/DDBJ whole genome shotgun (WGS) entry which is preliminary data.</text>
</comment>
<dbReference type="OrthoDB" id="5193062at2"/>
<proteinExistence type="predicted"/>
<evidence type="ECO:0000313" key="2">
    <source>
        <dbReference type="Proteomes" id="UP000275456"/>
    </source>
</evidence>
<accession>A0A3N2AS76</accession>
<keyword evidence="2" id="KW-1185">Reference proteome</keyword>
<gene>
    <name evidence="1" type="ORF">EDD26_1244</name>
</gene>
<dbReference type="EMBL" id="RKHJ01000001">
    <property type="protein sequence ID" value="ROR65874.1"/>
    <property type="molecule type" value="Genomic_DNA"/>
</dbReference>
<dbReference type="RefSeq" id="WP_123696919.1">
    <property type="nucleotide sequence ID" value="NZ_RKHJ01000001.1"/>
</dbReference>
<sequence length="465" mass="50264">MDAGLHIGIAAWIHAQGEARGFAAWLPFPVRMTLVDLEVASSMSDVVRAWEFAQLANGGVREGMPVDSSAAPLWLRHHAVLTAMDHASRAWDATEQAELERALAVLFEPGPFPVQTPSYLLYEEYAKAHRDLEQTHASAADIAAVLALWVVAGRKTEIEAAQATISRLMQRSSRPVAEAERVMLHPDLLLSTPSGSYAPTTMTPLSATDETTWLHAEATVDELDRSIGDSPARTQWDAWRANRQGSVRFRFIALTLHRSWFTPSLYERRDWRLESGEAAAAGDGVGGPVPAFADRMYLAAVESTQLRGIDPGPRPQRPPDGRPIGPIGLRDAVLRPAAHLARPMRAGMKGLDLARIGTVRPAAVPFGPTPAAELRPELAAATARPPVVPGPIVLLEPAMRPAVLGQLELVPLARLHARFALAERLVVHAPEAPTPPAAAPAYVVGLGCRALPMAPNPDDRYQWVA</sequence>
<dbReference type="Proteomes" id="UP000275456">
    <property type="component" value="Unassembled WGS sequence"/>
</dbReference>
<protein>
    <submittedName>
        <fullName evidence="1">Uncharacterized protein</fullName>
    </submittedName>
</protein>
<evidence type="ECO:0000313" key="1">
    <source>
        <dbReference type="EMBL" id="ROR65874.1"/>
    </source>
</evidence>
<reference evidence="1 2" key="1">
    <citation type="submission" date="2018-11" db="EMBL/GenBank/DDBJ databases">
        <title>Sequencing the genomes of 1000 actinobacteria strains.</title>
        <authorList>
            <person name="Klenk H.-P."/>
        </authorList>
    </citation>
    <scope>NUCLEOTIDE SEQUENCE [LARGE SCALE GENOMIC DNA]</scope>
    <source>
        <strain evidence="1 2">DSM 9580</strain>
    </source>
</reference>